<dbReference type="InterPro" id="IPR009784">
    <property type="entry name" value="DUF1349"/>
</dbReference>
<gene>
    <name evidence="1" type="ORF">CEJ86_09380</name>
</gene>
<dbReference type="PIRSF" id="PIRSF022704">
    <property type="entry name" value="UCP022704"/>
    <property type="match status" value="1"/>
</dbReference>
<dbReference type="InterPro" id="IPR013320">
    <property type="entry name" value="ConA-like_dom_sf"/>
</dbReference>
<evidence type="ECO:0008006" key="3">
    <source>
        <dbReference type="Google" id="ProtNLM"/>
    </source>
</evidence>
<reference evidence="1 2" key="1">
    <citation type="submission" date="2017-06" db="EMBL/GenBank/DDBJ databases">
        <title>Ensifer strains isolated from leguminous trees and herbs display diverse denitrification phenotypes with some acting as strong N2O sinks.</title>
        <authorList>
            <person name="Woliy K."/>
            <person name="Mania D."/>
            <person name="Bakken L.R."/>
            <person name="Frostegard A."/>
        </authorList>
    </citation>
    <scope>NUCLEOTIDE SEQUENCE [LARGE SCALE GENOMIC DNA]</scope>
    <source>
        <strain evidence="1 2">AC50a</strain>
    </source>
</reference>
<dbReference type="AlphaFoldDB" id="A0A2J0Z613"/>
<evidence type="ECO:0000313" key="1">
    <source>
        <dbReference type="EMBL" id="PJR15898.1"/>
    </source>
</evidence>
<dbReference type="PANTHER" id="PTHR35332:SF2">
    <property type="entry name" value="REGULATION OF ENOLASE PROTEIN 1"/>
    <property type="match status" value="1"/>
</dbReference>
<dbReference type="Gene3D" id="2.60.120.200">
    <property type="match status" value="1"/>
</dbReference>
<name>A0A2J0Z613_RHIML</name>
<evidence type="ECO:0000313" key="2">
    <source>
        <dbReference type="Proteomes" id="UP000231987"/>
    </source>
</evidence>
<accession>A0A2J0Z613</accession>
<dbReference type="SUPFAM" id="SSF49899">
    <property type="entry name" value="Concanavalin A-like lectins/glucanases"/>
    <property type="match status" value="1"/>
</dbReference>
<dbReference type="Pfam" id="PF07081">
    <property type="entry name" value="DUF1349"/>
    <property type="match status" value="1"/>
</dbReference>
<comment type="caution">
    <text evidence="1">The sequence shown here is derived from an EMBL/GenBank/DDBJ whole genome shotgun (WGS) entry which is preliminary data.</text>
</comment>
<protein>
    <recommendedName>
        <fullName evidence="3">DUF1349 domain-containing protein</fullName>
    </recommendedName>
</protein>
<proteinExistence type="predicted"/>
<dbReference type="InterPro" id="IPR015987">
    <property type="entry name" value="UCP022704"/>
</dbReference>
<organism evidence="1 2">
    <name type="scientific">Rhizobium meliloti</name>
    <name type="common">Ensifer meliloti</name>
    <name type="synonym">Sinorhizobium meliloti</name>
    <dbReference type="NCBI Taxonomy" id="382"/>
    <lineage>
        <taxon>Bacteria</taxon>
        <taxon>Pseudomonadati</taxon>
        <taxon>Pseudomonadota</taxon>
        <taxon>Alphaproteobacteria</taxon>
        <taxon>Hyphomicrobiales</taxon>
        <taxon>Rhizobiaceae</taxon>
        <taxon>Sinorhizobium/Ensifer group</taxon>
        <taxon>Sinorhizobium</taxon>
    </lineage>
</organism>
<dbReference type="Proteomes" id="UP000231987">
    <property type="component" value="Unassembled WGS sequence"/>
</dbReference>
<dbReference type="RefSeq" id="WP_100671375.1">
    <property type="nucleotide sequence ID" value="NZ_NJGD01000003.1"/>
</dbReference>
<dbReference type="PANTHER" id="PTHR35332">
    <property type="entry name" value="REGULATION OF ENOLASE PROTEIN 1"/>
    <property type="match status" value="1"/>
</dbReference>
<sequence>MASAYRWLNEPASWEGDERDLSLKTDAKTDFWRETFYGFVRDSGHAYLRPVSGDFTASATIVGQYEQLYDQAGLMLRLDEQNWIKCGIEYTDGLMHFSVVVTRGVSDWSVIPLHARAPSDPLEVRLTRHDDAVRVQFRFGEERWQMARLCPFSAADAEAGVTACSPERAGFAARFRDLNFGPPIARALHDD</sequence>
<dbReference type="EMBL" id="NJGD01000003">
    <property type="protein sequence ID" value="PJR15898.1"/>
    <property type="molecule type" value="Genomic_DNA"/>
</dbReference>